<name>A0A2J6X629_9BACT</name>
<reference evidence="2 3" key="1">
    <citation type="submission" date="2018-01" db="EMBL/GenBank/DDBJ databases">
        <title>Metagenomic assembled genomes from two thermal pools in the Uzon Caldera, Kamchatka, Russia.</title>
        <authorList>
            <person name="Wilkins L."/>
            <person name="Ettinger C."/>
        </authorList>
    </citation>
    <scope>NUCLEOTIDE SEQUENCE [LARGE SCALE GENOMIC DNA]</scope>
    <source>
        <strain evidence="2">ARK-10</strain>
    </source>
</reference>
<dbReference type="EMBL" id="PNIX01000249">
    <property type="protein sequence ID" value="PMP82126.1"/>
    <property type="molecule type" value="Genomic_DNA"/>
</dbReference>
<evidence type="ECO:0008006" key="4">
    <source>
        <dbReference type="Google" id="ProtNLM"/>
    </source>
</evidence>
<proteinExistence type="predicted"/>
<evidence type="ECO:0000256" key="1">
    <source>
        <dbReference type="SAM" id="Phobius"/>
    </source>
</evidence>
<feature type="transmembrane region" description="Helical" evidence="1">
    <location>
        <begin position="40"/>
        <end position="62"/>
    </location>
</feature>
<dbReference type="Proteomes" id="UP000236910">
    <property type="component" value="Unassembled WGS sequence"/>
</dbReference>
<keyword evidence="1" id="KW-1133">Transmembrane helix</keyword>
<evidence type="ECO:0000313" key="2">
    <source>
        <dbReference type="EMBL" id="PMP82126.1"/>
    </source>
</evidence>
<dbReference type="AlphaFoldDB" id="A0A2J6X629"/>
<accession>A0A2J6X629</accession>
<sequence>MKRLVKDAVMYIVLGLVIWGIVAAFSVPKSIQVAKIAYKAFANAFWIIVSVFFFIGLIQAWVTPDQMSKYLGKTAGWKKFAFASTVPILLGGSL</sequence>
<gene>
    <name evidence="2" type="ORF">C0175_04205</name>
</gene>
<organism evidence="2 3">
    <name type="scientific">Caldisericum exile</name>
    <dbReference type="NCBI Taxonomy" id="693075"/>
    <lineage>
        <taxon>Bacteria</taxon>
        <taxon>Pseudomonadati</taxon>
        <taxon>Caldisericota/Cryosericota group</taxon>
        <taxon>Caldisericota</taxon>
        <taxon>Caldisericia</taxon>
        <taxon>Caldisericales</taxon>
        <taxon>Caldisericaceae</taxon>
        <taxon>Caldisericum</taxon>
    </lineage>
</organism>
<comment type="caution">
    <text evidence="2">The sequence shown here is derived from an EMBL/GenBank/DDBJ whole genome shotgun (WGS) entry which is preliminary data.</text>
</comment>
<protein>
    <recommendedName>
        <fullName evidence="4">Permease</fullName>
    </recommendedName>
</protein>
<feature type="non-terminal residue" evidence="2">
    <location>
        <position position="94"/>
    </location>
</feature>
<feature type="transmembrane region" description="Helical" evidence="1">
    <location>
        <begin position="9"/>
        <end position="28"/>
    </location>
</feature>
<keyword evidence="1" id="KW-0472">Membrane</keyword>
<evidence type="ECO:0000313" key="3">
    <source>
        <dbReference type="Proteomes" id="UP000236910"/>
    </source>
</evidence>
<keyword evidence="1" id="KW-0812">Transmembrane</keyword>